<evidence type="ECO:0000313" key="1">
    <source>
        <dbReference type="EMBL" id="SFC93216.1"/>
    </source>
</evidence>
<reference evidence="1 2" key="1">
    <citation type="submission" date="2016-10" db="EMBL/GenBank/DDBJ databases">
        <authorList>
            <person name="de Groot N.N."/>
        </authorList>
    </citation>
    <scope>NUCLEOTIDE SEQUENCE [LARGE SCALE GENOMIC DNA]</scope>
    <source>
        <strain evidence="1 2">DSM 6793</strain>
    </source>
</reference>
<sequence length="164" mass="19360">MTRQSYEDYFKNVAAKLPEIQHSEQNKRFEIMDIEEVFGEVKKDMDLEAFCLFLDYYEGLLDLKNIDNPFNNQLCAFQIIRKLDSRSDTDSKVQLLDQAEAIAKKIIAKMIHDAYERSHFKNLEFSEIPLLKVGPVFDNCYGIRVEFKLYASERLDYNPDDWLP</sequence>
<name>A0A1I1N792_9BACT</name>
<dbReference type="EMBL" id="FOLE01000013">
    <property type="protein sequence ID" value="SFC93216.1"/>
    <property type="molecule type" value="Genomic_DNA"/>
</dbReference>
<keyword evidence="2" id="KW-1185">Reference proteome</keyword>
<accession>A0A1I1N792</accession>
<proteinExistence type="predicted"/>
<dbReference type="STRING" id="927664.SAMN05421780_11310"/>
<organism evidence="1 2">
    <name type="scientific">Flexibacter flexilis DSM 6793</name>
    <dbReference type="NCBI Taxonomy" id="927664"/>
    <lineage>
        <taxon>Bacteria</taxon>
        <taxon>Pseudomonadati</taxon>
        <taxon>Bacteroidota</taxon>
        <taxon>Cytophagia</taxon>
        <taxon>Cytophagales</taxon>
        <taxon>Flexibacteraceae</taxon>
        <taxon>Flexibacter</taxon>
    </lineage>
</organism>
<dbReference type="OrthoDB" id="1352970at2"/>
<gene>
    <name evidence="1" type="ORF">SAMN05421780_11310</name>
</gene>
<evidence type="ECO:0000313" key="2">
    <source>
        <dbReference type="Proteomes" id="UP000199514"/>
    </source>
</evidence>
<dbReference type="AlphaFoldDB" id="A0A1I1N792"/>
<protein>
    <submittedName>
        <fullName evidence="1">Uncharacterized protein</fullName>
    </submittedName>
</protein>
<dbReference type="Proteomes" id="UP000199514">
    <property type="component" value="Unassembled WGS sequence"/>
</dbReference>
<dbReference type="RefSeq" id="WP_091516199.1">
    <property type="nucleotide sequence ID" value="NZ_FOLE01000013.1"/>
</dbReference>